<evidence type="ECO:0000256" key="4">
    <source>
        <dbReference type="ARBA" id="ARBA00022692"/>
    </source>
</evidence>
<evidence type="ECO:0000256" key="6">
    <source>
        <dbReference type="ARBA" id="ARBA00022976"/>
    </source>
</evidence>
<dbReference type="GO" id="GO:0016485">
    <property type="term" value="P:protein processing"/>
    <property type="evidence" value="ECO:0007669"/>
    <property type="project" value="InterPro"/>
</dbReference>
<protein>
    <recommendedName>
        <fullName evidence="3">Nicastrin</fullName>
    </recommendedName>
</protein>
<feature type="signal peptide" evidence="11">
    <location>
        <begin position="1"/>
        <end position="20"/>
    </location>
</feature>
<evidence type="ECO:0000313" key="13">
    <source>
        <dbReference type="EMBL" id="CAH1118578.1"/>
    </source>
</evidence>
<keyword evidence="14" id="KW-1185">Reference proteome</keyword>
<name>A0A9P0D9U9_PHACE</name>
<dbReference type="PANTHER" id="PTHR21092:SF0">
    <property type="entry name" value="NICASTRIN"/>
    <property type="match status" value="1"/>
</dbReference>
<proteinExistence type="inferred from homology"/>
<dbReference type="Pfam" id="PF05450">
    <property type="entry name" value="Nicastrin"/>
    <property type="match status" value="1"/>
</dbReference>
<keyword evidence="5 11" id="KW-0732">Signal</keyword>
<dbReference type="SUPFAM" id="SSF53187">
    <property type="entry name" value="Zn-dependent exopeptidases"/>
    <property type="match status" value="1"/>
</dbReference>
<dbReference type="GO" id="GO:0005886">
    <property type="term" value="C:plasma membrane"/>
    <property type="evidence" value="ECO:0007669"/>
    <property type="project" value="UniProtKB-ARBA"/>
</dbReference>
<comment type="similarity">
    <text evidence="2">Belongs to the nicastrin family.</text>
</comment>
<evidence type="ECO:0000256" key="3">
    <source>
        <dbReference type="ARBA" id="ARBA00015303"/>
    </source>
</evidence>
<comment type="subcellular location">
    <subcellularLocation>
        <location evidence="1">Membrane</location>
        <topology evidence="1">Single-pass type I membrane protein</topology>
    </subcellularLocation>
</comment>
<evidence type="ECO:0000256" key="8">
    <source>
        <dbReference type="ARBA" id="ARBA00023136"/>
    </source>
</evidence>
<sequence>MTILKLLIFCLILLPPEGSGERVKNLMYENIKSTSGCYRRLNSTHQIGCSSKNGGSTGIIHVCKTHKDLTFILEEGKGKTYIPLLPAKLFNVDTLNEMIESKRVSGVMLYIHNVTLESLGHFTHERQCPNPYTSLNGSCKNDSEWNPYGTGLLYADIPFPIFYTDDEQEIIKMTACFEQYNNFSFERQAERSLCSLEMKSFMPATTNTVTCQRRSHVISSTVTFCDPLGDKNLWVSLYPLVDGPNKNEMKPVVDNKYIVIAAKLDTTSMFDKMPGANSPATGIVTLLMVAKYLKDILTINMLREAKTNVLFILFNGESYDYIGSQRILYDMLKGDFPMKNSDVLPKIHPDNVSLFIELSQLGNSKENQLFVHYWNESKEIRSFYKKLEKNGQPHLYFQNVSGTNGLPPASLHTFLKSDPSFPGLIIADHESSYSNHFYNSLFDNSTNIAYRYYDTLLPEYIPKNSFQQFIANMSEAIGKSVFEEITKKKYTGNASSDVVLADELLYCYLENPNCRVLTATQQDVILDDRPLNFYIGINGVSNFARTVTTLALGWLTGDVIGKSNGNCTNIPKNHVFQYYNMSSSIYELDSTVCYRLSIHTTDAVSPAFIIPDYDWASGEFSSWTESRWYEMSARLFLKPSAAHEQITIVLGLLSLVFSSSVVYFVKSKSHLLFTPIASAEGLPNC</sequence>
<feature type="transmembrane region" description="Helical" evidence="10">
    <location>
        <begin position="646"/>
        <end position="665"/>
    </location>
</feature>
<evidence type="ECO:0000256" key="2">
    <source>
        <dbReference type="ARBA" id="ARBA00007717"/>
    </source>
</evidence>
<dbReference type="PANTHER" id="PTHR21092">
    <property type="entry name" value="NICASTRIN"/>
    <property type="match status" value="1"/>
</dbReference>
<evidence type="ECO:0000256" key="10">
    <source>
        <dbReference type="SAM" id="Phobius"/>
    </source>
</evidence>
<dbReference type="EMBL" id="OU896717">
    <property type="protein sequence ID" value="CAH1118578.1"/>
    <property type="molecule type" value="Genomic_DNA"/>
</dbReference>
<keyword evidence="9" id="KW-0325">Glycoprotein</keyword>
<evidence type="ECO:0000256" key="9">
    <source>
        <dbReference type="ARBA" id="ARBA00023180"/>
    </source>
</evidence>
<reference evidence="13" key="2">
    <citation type="submission" date="2022-10" db="EMBL/GenBank/DDBJ databases">
        <authorList>
            <consortium name="ENA_rothamsted_submissions"/>
            <consortium name="culmorum"/>
            <person name="King R."/>
        </authorList>
    </citation>
    <scope>NUCLEOTIDE SEQUENCE</scope>
</reference>
<organism evidence="13 14">
    <name type="scientific">Phaedon cochleariae</name>
    <name type="common">Mustard beetle</name>
    <dbReference type="NCBI Taxonomy" id="80249"/>
    <lineage>
        <taxon>Eukaryota</taxon>
        <taxon>Metazoa</taxon>
        <taxon>Ecdysozoa</taxon>
        <taxon>Arthropoda</taxon>
        <taxon>Hexapoda</taxon>
        <taxon>Insecta</taxon>
        <taxon>Pterygota</taxon>
        <taxon>Neoptera</taxon>
        <taxon>Endopterygota</taxon>
        <taxon>Coleoptera</taxon>
        <taxon>Polyphaga</taxon>
        <taxon>Cucujiformia</taxon>
        <taxon>Chrysomeloidea</taxon>
        <taxon>Chrysomelidae</taxon>
        <taxon>Chrysomelinae</taxon>
        <taxon>Chrysomelini</taxon>
        <taxon>Phaedon</taxon>
    </lineage>
</organism>
<evidence type="ECO:0000259" key="12">
    <source>
        <dbReference type="Pfam" id="PF18266"/>
    </source>
</evidence>
<dbReference type="InterPro" id="IPR008710">
    <property type="entry name" value="Nicastrin"/>
</dbReference>
<feature type="domain" description="Nicastrin small lobe" evidence="12">
    <location>
        <begin position="37"/>
        <end position="204"/>
    </location>
</feature>
<keyword evidence="7 10" id="KW-1133">Transmembrane helix</keyword>
<gene>
    <name evidence="13" type="ORF">PHAECO_LOCUS2245</name>
</gene>
<dbReference type="GO" id="GO:0007220">
    <property type="term" value="P:Notch receptor processing"/>
    <property type="evidence" value="ECO:0007669"/>
    <property type="project" value="TreeGrafter"/>
</dbReference>
<dbReference type="Gene3D" id="3.40.630.10">
    <property type="entry name" value="Zn peptidases"/>
    <property type="match status" value="1"/>
</dbReference>
<reference evidence="13" key="1">
    <citation type="submission" date="2022-01" db="EMBL/GenBank/DDBJ databases">
        <authorList>
            <person name="King R."/>
        </authorList>
    </citation>
    <scope>NUCLEOTIDE SEQUENCE</scope>
</reference>
<dbReference type="OrthoDB" id="755951at2759"/>
<evidence type="ECO:0000256" key="7">
    <source>
        <dbReference type="ARBA" id="ARBA00022989"/>
    </source>
</evidence>
<evidence type="ECO:0000256" key="11">
    <source>
        <dbReference type="SAM" id="SignalP"/>
    </source>
</evidence>
<keyword evidence="8 10" id="KW-0472">Membrane</keyword>
<evidence type="ECO:0000313" key="14">
    <source>
        <dbReference type="Proteomes" id="UP001153737"/>
    </source>
</evidence>
<dbReference type="Pfam" id="PF18266">
    <property type="entry name" value="Ncstrn_small"/>
    <property type="match status" value="1"/>
</dbReference>
<dbReference type="GO" id="GO:0007219">
    <property type="term" value="P:Notch signaling pathway"/>
    <property type="evidence" value="ECO:0007669"/>
    <property type="project" value="UniProtKB-KW"/>
</dbReference>
<accession>A0A9P0D9U9</accession>
<feature type="chain" id="PRO_5040432395" description="Nicastrin" evidence="11">
    <location>
        <begin position="21"/>
        <end position="685"/>
    </location>
</feature>
<evidence type="ECO:0000256" key="5">
    <source>
        <dbReference type="ARBA" id="ARBA00022729"/>
    </source>
</evidence>
<evidence type="ECO:0000256" key="1">
    <source>
        <dbReference type="ARBA" id="ARBA00004479"/>
    </source>
</evidence>
<dbReference type="InterPro" id="IPR041084">
    <property type="entry name" value="Ncstrn_small"/>
</dbReference>
<keyword evidence="4 10" id="KW-0812">Transmembrane</keyword>
<dbReference type="AlphaFoldDB" id="A0A9P0D9U9"/>
<dbReference type="Proteomes" id="UP001153737">
    <property type="component" value="Chromosome 11"/>
</dbReference>
<keyword evidence="6" id="KW-0914">Notch signaling pathway</keyword>